<name>A0ABR2Z317_9CHLO</name>
<dbReference type="PANTHER" id="PTHR45855:SF16">
    <property type="entry name" value="TRANSCRIPTION FACTOR PIF1"/>
    <property type="match status" value="1"/>
</dbReference>
<dbReference type="SUPFAM" id="SSF47459">
    <property type="entry name" value="HLH, helix-loop-helix DNA-binding domain"/>
    <property type="match status" value="1"/>
</dbReference>
<dbReference type="Pfam" id="PF00010">
    <property type="entry name" value="HLH"/>
    <property type="match status" value="1"/>
</dbReference>
<accession>A0ABR2Z317</accession>
<evidence type="ECO:0000256" key="1">
    <source>
        <dbReference type="ARBA" id="ARBA00023125"/>
    </source>
</evidence>
<gene>
    <name evidence="4" type="ORF">WJX75_003322</name>
</gene>
<keyword evidence="1" id="KW-0238">DNA-binding</keyword>
<dbReference type="InterPro" id="IPR011598">
    <property type="entry name" value="bHLH_dom"/>
</dbReference>
<dbReference type="PROSITE" id="PS50888">
    <property type="entry name" value="BHLH"/>
    <property type="match status" value="1"/>
</dbReference>
<evidence type="ECO:0000259" key="3">
    <source>
        <dbReference type="PROSITE" id="PS50888"/>
    </source>
</evidence>
<comment type="caution">
    <text evidence="4">The sequence shown here is derived from an EMBL/GenBank/DDBJ whole genome shotgun (WGS) entry which is preliminary data.</text>
</comment>
<reference evidence="4 5" key="1">
    <citation type="journal article" date="2024" name="Nat. Commun.">
        <title>Phylogenomics reveals the evolutionary origins of lichenization in chlorophyte algae.</title>
        <authorList>
            <person name="Puginier C."/>
            <person name="Libourel C."/>
            <person name="Otte J."/>
            <person name="Skaloud P."/>
            <person name="Haon M."/>
            <person name="Grisel S."/>
            <person name="Petersen M."/>
            <person name="Berrin J.G."/>
            <person name="Delaux P.M."/>
            <person name="Dal Grande F."/>
            <person name="Keller J."/>
        </authorList>
    </citation>
    <scope>NUCLEOTIDE SEQUENCE [LARGE SCALE GENOMIC DNA]</scope>
    <source>
        <strain evidence="4 5">SAG 216-7</strain>
    </source>
</reference>
<dbReference type="Gene3D" id="4.10.280.10">
    <property type="entry name" value="Helix-loop-helix DNA-binding domain"/>
    <property type="match status" value="1"/>
</dbReference>
<dbReference type="Proteomes" id="UP001491310">
    <property type="component" value="Unassembled WGS sequence"/>
</dbReference>
<dbReference type="InterPro" id="IPR036638">
    <property type="entry name" value="HLH_DNA-bd_sf"/>
</dbReference>
<keyword evidence="5" id="KW-1185">Reference proteome</keyword>
<organism evidence="4 5">
    <name type="scientific">Coccomyxa subellipsoidea</name>
    <dbReference type="NCBI Taxonomy" id="248742"/>
    <lineage>
        <taxon>Eukaryota</taxon>
        <taxon>Viridiplantae</taxon>
        <taxon>Chlorophyta</taxon>
        <taxon>core chlorophytes</taxon>
        <taxon>Trebouxiophyceae</taxon>
        <taxon>Trebouxiophyceae incertae sedis</taxon>
        <taxon>Coccomyxaceae</taxon>
        <taxon>Coccomyxa</taxon>
    </lineage>
</organism>
<feature type="region of interest" description="Disordered" evidence="2">
    <location>
        <begin position="20"/>
        <end position="64"/>
    </location>
</feature>
<feature type="domain" description="BHLH" evidence="3">
    <location>
        <begin position="53"/>
        <end position="102"/>
    </location>
</feature>
<dbReference type="SMART" id="SM00353">
    <property type="entry name" value="HLH"/>
    <property type="match status" value="1"/>
</dbReference>
<feature type="compositionally biased region" description="Basic and acidic residues" evidence="2">
    <location>
        <begin position="37"/>
        <end position="51"/>
    </location>
</feature>
<sequence length="317" mass="33942">MQAPGDGLDDLVAHSVRELESMSRDEIKNNQSEQDLELERSAKVPRTEEGAVRSGLRHVQTEQRRRDRINEGFAALKALMPSQERLDKATFLGSTVEYIKQLQGTMQQLVSIGAVSKLPEEAQWNIRVLLPRKAEPSVAPFTVPAARVTNPAVPAVDPAATNAALLAMLLNQPNQMAATSQQGQSGLDIAQLVQQAAYSQQLQAQQSQLLQALQMQHLFQAANTSAAVAVDNMGAPATAALPNMGQFLPSNSSPQPIPVLPMTVGCIQGPPASVLPKARKNGKVRRHTTAARIPKPAADMDAPAMDVGRPAPSEVAI</sequence>
<proteinExistence type="predicted"/>
<evidence type="ECO:0000313" key="4">
    <source>
        <dbReference type="EMBL" id="KAK9918341.1"/>
    </source>
</evidence>
<dbReference type="PANTHER" id="PTHR45855">
    <property type="entry name" value="TRANSCRIPTION FACTOR PIF1-RELATED"/>
    <property type="match status" value="1"/>
</dbReference>
<evidence type="ECO:0000256" key="2">
    <source>
        <dbReference type="SAM" id="MobiDB-lite"/>
    </source>
</evidence>
<dbReference type="InterPro" id="IPR031066">
    <property type="entry name" value="bHLH_ALC-like_plant"/>
</dbReference>
<dbReference type="EMBL" id="JALJOT010000001">
    <property type="protein sequence ID" value="KAK9918341.1"/>
    <property type="molecule type" value="Genomic_DNA"/>
</dbReference>
<protein>
    <recommendedName>
        <fullName evidence="3">BHLH domain-containing protein</fullName>
    </recommendedName>
</protein>
<evidence type="ECO:0000313" key="5">
    <source>
        <dbReference type="Proteomes" id="UP001491310"/>
    </source>
</evidence>